<accession>A0AA88GPD4</accession>
<evidence type="ECO:0000313" key="3">
    <source>
        <dbReference type="Proteomes" id="UP000816034"/>
    </source>
</evidence>
<dbReference type="RefSeq" id="XP_044550399.1">
    <property type="nucleotide sequence ID" value="XM_044692316.1"/>
</dbReference>
<feature type="transmembrane region" description="Helical" evidence="1">
    <location>
        <begin position="90"/>
        <end position="110"/>
    </location>
</feature>
<keyword evidence="1" id="KW-0812">Transmembrane</keyword>
<sequence>MTAHLHPKVVINSSDRWFLFLFGWTLLVGSFLHVLTATGIWPEKAPYWIGVYFDSLILFDFFGGVGLLVGLSKRTRQSIQFNWWPLRYTLYLCVWICASNAVASGYMIYLDVLENYGSGFSVELRIVDLVIVVIGLVRSVKILRQNHDGF</sequence>
<feature type="transmembrane region" description="Helical" evidence="1">
    <location>
        <begin position="47"/>
        <end position="69"/>
    </location>
</feature>
<reference evidence="2 3" key="1">
    <citation type="journal article" date="2018" name="BMC Genomics">
        <title>The genome of Naegleria lovaniensis, the basis for a comparative approach to unravel pathogenicity factors of the human pathogenic amoeba N. fowleri.</title>
        <authorList>
            <person name="Liechti N."/>
            <person name="Schurch N."/>
            <person name="Bruggmann R."/>
            <person name="Wittwer M."/>
        </authorList>
    </citation>
    <scope>NUCLEOTIDE SEQUENCE [LARGE SCALE GENOMIC DNA]</scope>
    <source>
        <strain evidence="2 3">ATCC 30569</strain>
    </source>
</reference>
<keyword evidence="1" id="KW-0472">Membrane</keyword>
<dbReference type="Proteomes" id="UP000816034">
    <property type="component" value="Unassembled WGS sequence"/>
</dbReference>
<proteinExistence type="predicted"/>
<evidence type="ECO:0000256" key="1">
    <source>
        <dbReference type="SAM" id="Phobius"/>
    </source>
</evidence>
<name>A0AA88GPD4_NAELO</name>
<keyword evidence="1" id="KW-1133">Transmembrane helix</keyword>
<dbReference type="AlphaFoldDB" id="A0AA88GPD4"/>
<comment type="caution">
    <text evidence="2">The sequence shown here is derived from an EMBL/GenBank/DDBJ whole genome shotgun (WGS) entry which is preliminary data.</text>
</comment>
<feature type="transmembrane region" description="Helical" evidence="1">
    <location>
        <begin position="116"/>
        <end position="137"/>
    </location>
</feature>
<feature type="transmembrane region" description="Helical" evidence="1">
    <location>
        <begin position="17"/>
        <end position="41"/>
    </location>
</feature>
<organism evidence="2 3">
    <name type="scientific">Naegleria lovaniensis</name>
    <name type="common">Amoeba</name>
    <dbReference type="NCBI Taxonomy" id="51637"/>
    <lineage>
        <taxon>Eukaryota</taxon>
        <taxon>Discoba</taxon>
        <taxon>Heterolobosea</taxon>
        <taxon>Tetramitia</taxon>
        <taxon>Eutetramitia</taxon>
        <taxon>Vahlkampfiidae</taxon>
        <taxon>Naegleria</taxon>
    </lineage>
</organism>
<gene>
    <name evidence="2" type="ORF">C9374_002853</name>
</gene>
<evidence type="ECO:0000313" key="2">
    <source>
        <dbReference type="EMBL" id="KAG2386407.1"/>
    </source>
</evidence>
<dbReference type="GeneID" id="68095308"/>
<dbReference type="EMBL" id="PYSW02000016">
    <property type="protein sequence ID" value="KAG2386407.1"/>
    <property type="molecule type" value="Genomic_DNA"/>
</dbReference>
<keyword evidence="3" id="KW-1185">Reference proteome</keyword>
<protein>
    <submittedName>
        <fullName evidence="2">Uncharacterized protein</fullName>
    </submittedName>
</protein>